<dbReference type="AlphaFoldDB" id="A0A1B9GGI7"/>
<evidence type="ECO:0000313" key="1">
    <source>
        <dbReference type="EMBL" id="OCF30150.1"/>
    </source>
</evidence>
<reference evidence="1" key="3">
    <citation type="submission" date="2014-01" db="EMBL/GenBank/DDBJ databases">
        <title>Evolution of pathogenesis and genome organization in the Tremellales.</title>
        <authorList>
            <person name="Cuomo C."/>
            <person name="Litvintseva A."/>
            <person name="Heitman J."/>
            <person name="Chen Y."/>
            <person name="Sun S."/>
            <person name="Springer D."/>
            <person name="Dromer F."/>
            <person name="Young S."/>
            <person name="Zeng Q."/>
            <person name="Chapman S."/>
            <person name="Gujja S."/>
            <person name="Saif S."/>
            <person name="Birren B."/>
        </authorList>
    </citation>
    <scope>NUCLEOTIDE SEQUENCE</scope>
    <source>
        <strain evidence="1">CBS 10118</strain>
    </source>
</reference>
<evidence type="ECO:0000313" key="2">
    <source>
        <dbReference type="EMBL" id="WVW80982.1"/>
    </source>
</evidence>
<dbReference type="KEGG" id="kbi:30206068"/>
<dbReference type="VEuPathDB" id="FungiDB:I302_01669"/>
<reference evidence="2" key="2">
    <citation type="submission" date="2013-07" db="EMBL/GenBank/DDBJ databases">
        <authorList>
            <consortium name="The Broad Institute Genome Sequencing Platform"/>
            <person name="Cuomo C."/>
            <person name="Litvintseva A."/>
            <person name="Chen Y."/>
            <person name="Heitman J."/>
            <person name="Sun S."/>
            <person name="Springer D."/>
            <person name="Dromer F."/>
            <person name="Young S.K."/>
            <person name="Zeng Q."/>
            <person name="Gargeya S."/>
            <person name="Fitzgerald M."/>
            <person name="Abouelleil A."/>
            <person name="Alvarado L."/>
            <person name="Berlin A.M."/>
            <person name="Chapman S.B."/>
            <person name="Dewar J."/>
            <person name="Goldberg J."/>
            <person name="Griggs A."/>
            <person name="Gujja S."/>
            <person name="Hansen M."/>
            <person name="Howarth C."/>
            <person name="Imamovic A."/>
            <person name="Larimer J."/>
            <person name="McCowan C."/>
            <person name="Murphy C."/>
            <person name="Pearson M."/>
            <person name="Priest M."/>
            <person name="Roberts A."/>
            <person name="Saif S."/>
            <person name="Shea T."/>
            <person name="Sykes S."/>
            <person name="Wortman J."/>
            <person name="Nusbaum C."/>
            <person name="Birren B."/>
        </authorList>
    </citation>
    <scope>NUCLEOTIDE SEQUENCE</scope>
    <source>
        <strain evidence="2">CBS 10118</strain>
    </source>
</reference>
<dbReference type="RefSeq" id="XP_019051220.1">
    <property type="nucleotide sequence ID" value="XM_019188342.1"/>
</dbReference>
<evidence type="ECO:0008006" key="4">
    <source>
        <dbReference type="Google" id="ProtNLM"/>
    </source>
</evidence>
<proteinExistence type="predicted"/>
<name>A0A1B9GGI7_9TREE</name>
<protein>
    <recommendedName>
        <fullName evidence="4">Zn(2)-C6 fungal-type domain-containing protein</fullName>
    </recommendedName>
</protein>
<accession>A0A1B9GGI7</accession>
<keyword evidence="3" id="KW-1185">Reference proteome</keyword>
<reference evidence="2" key="4">
    <citation type="submission" date="2024-02" db="EMBL/GenBank/DDBJ databases">
        <title>Comparative genomics of Cryptococcus and Kwoniella reveals pathogenesis evolution and contrasting modes of karyotype evolution via chromosome fusion or intercentromeric recombination.</title>
        <authorList>
            <person name="Coelho M.A."/>
            <person name="David-Palma M."/>
            <person name="Shea T."/>
            <person name="Bowers K."/>
            <person name="McGinley-Smith S."/>
            <person name="Mohammad A.W."/>
            <person name="Gnirke A."/>
            <person name="Yurkov A.M."/>
            <person name="Nowrousian M."/>
            <person name="Sun S."/>
            <person name="Cuomo C.A."/>
            <person name="Heitman J."/>
        </authorList>
    </citation>
    <scope>NUCLEOTIDE SEQUENCE</scope>
    <source>
        <strain evidence="2">CBS 10118</strain>
    </source>
</reference>
<dbReference type="EMBL" id="KI894018">
    <property type="protein sequence ID" value="OCF30150.1"/>
    <property type="molecule type" value="Genomic_DNA"/>
</dbReference>
<sequence>MSSPRTAHIVDLAFRPLPPPDDDTQFINPSLLMNSSTNEDAFAQMSHFEPLPTETTADAEHMVPQVDKRLEQTGLGSSASVTQPAKIRPVSLSPRVRRLLSKTESAINTSIDGINNIMENDRYSPEEITDFPTLQGTAFESYRHHSTFTNRLINPARPGSSDLNTELRDLQDTLISLVGLSNDITRQLRANAPSITGHWWKCDGLHKISKEAISAFRSSKYLAKELGLVGKSCVTCQNHRIACEPYEKSAIVVCANCKAKQIGCTFNSEAGTQVKVRDASW</sequence>
<reference evidence="1" key="1">
    <citation type="submission" date="2013-07" db="EMBL/GenBank/DDBJ databases">
        <title>The Genome Sequence of Cryptococcus bestiolae CBS10118.</title>
        <authorList>
            <consortium name="The Broad Institute Genome Sequencing Platform"/>
            <person name="Cuomo C."/>
            <person name="Litvintseva A."/>
            <person name="Chen Y."/>
            <person name="Heitman J."/>
            <person name="Sun S."/>
            <person name="Springer D."/>
            <person name="Dromer F."/>
            <person name="Young S.K."/>
            <person name="Zeng Q."/>
            <person name="Gargeya S."/>
            <person name="Fitzgerald M."/>
            <person name="Abouelleil A."/>
            <person name="Alvarado L."/>
            <person name="Berlin A.M."/>
            <person name="Chapman S.B."/>
            <person name="Dewar J."/>
            <person name="Goldberg J."/>
            <person name="Griggs A."/>
            <person name="Gujja S."/>
            <person name="Hansen M."/>
            <person name="Howarth C."/>
            <person name="Imamovic A."/>
            <person name="Larimer J."/>
            <person name="McCowan C."/>
            <person name="Murphy C."/>
            <person name="Pearson M."/>
            <person name="Priest M."/>
            <person name="Roberts A."/>
            <person name="Saif S."/>
            <person name="Shea T."/>
            <person name="Sykes S."/>
            <person name="Wortman J."/>
            <person name="Nusbaum C."/>
            <person name="Birren B."/>
        </authorList>
    </citation>
    <scope>NUCLEOTIDE SEQUENCE [LARGE SCALE GENOMIC DNA]</scope>
    <source>
        <strain evidence="1">CBS 10118</strain>
    </source>
</reference>
<evidence type="ECO:0000313" key="3">
    <source>
        <dbReference type="Proteomes" id="UP000092730"/>
    </source>
</evidence>
<gene>
    <name evidence="1" type="ORF">I302_01669</name>
    <name evidence="2" type="ORF">I302_102973</name>
</gene>
<dbReference type="Proteomes" id="UP000092730">
    <property type="component" value="Chromosome 1"/>
</dbReference>
<dbReference type="EMBL" id="CP144541">
    <property type="protein sequence ID" value="WVW80982.1"/>
    <property type="molecule type" value="Genomic_DNA"/>
</dbReference>
<organism evidence="1">
    <name type="scientific">Kwoniella bestiolae CBS 10118</name>
    <dbReference type="NCBI Taxonomy" id="1296100"/>
    <lineage>
        <taxon>Eukaryota</taxon>
        <taxon>Fungi</taxon>
        <taxon>Dikarya</taxon>
        <taxon>Basidiomycota</taxon>
        <taxon>Agaricomycotina</taxon>
        <taxon>Tremellomycetes</taxon>
        <taxon>Tremellales</taxon>
        <taxon>Cryptococcaceae</taxon>
        <taxon>Kwoniella</taxon>
    </lineage>
</organism>
<dbReference type="GeneID" id="30206068"/>